<comment type="caution">
    <text evidence="1">The sequence shown here is derived from an EMBL/GenBank/DDBJ whole genome shotgun (WGS) entry which is preliminary data.</text>
</comment>
<gene>
    <name evidence="1" type="ORF">HGH91_01890</name>
</gene>
<dbReference type="EMBL" id="JABAHZ010000001">
    <property type="protein sequence ID" value="NLR77356.1"/>
    <property type="molecule type" value="Genomic_DNA"/>
</dbReference>
<reference evidence="1 2" key="1">
    <citation type="submission" date="2020-04" db="EMBL/GenBank/DDBJ databases">
        <authorList>
            <person name="Yin C."/>
        </authorList>
    </citation>
    <scope>NUCLEOTIDE SEQUENCE [LARGE SCALE GENOMIC DNA]</scope>
    <source>
        <strain evidence="1 2">Ak56</strain>
    </source>
</reference>
<dbReference type="RefSeq" id="WP_168736762.1">
    <property type="nucleotide sequence ID" value="NZ_JABAHZ010000001.1"/>
</dbReference>
<evidence type="ECO:0000313" key="1">
    <source>
        <dbReference type="EMBL" id="NLR77356.1"/>
    </source>
</evidence>
<accession>A0A847SJ17</accession>
<name>A0A847SJ17_9BACT</name>
<dbReference type="PROSITE" id="PS51257">
    <property type="entry name" value="PROKAR_LIPOPROTEIN"/>
    <property type="match status" value="1"/>
</dbReference>
<keyword evidence="2" id="KW-1185">Reference proteome</keyword>
<organism evidence="1 2">
    <name type="scientific">Chitinophaga eiseniae</name>
    <dbReference type="NCBI Taxonomy" id="634771"/>
    <lineage>
        <taxon>Bacteria</taxon>
        <taxon>Pseudomonadati</taxon>
        <taxon>Bacteroidota</taxon>
        <taxon>Chitinophagia</taxon>
        <taxon>Chitinophagales</taxon>
        <taxon>Chitinophagaceae</taxon>
        <taxon>Chitinophaga</taxon>
    </lineage>
</organism>
<evidence type="ECO:0008006" key="3">
    <source>
        <dbReference type="Google" id="ProtNLM"/>
    </source>
</evidence>
<protein>
    <recommendedName>
        <fullName evidence="3">Lipoprotein</fullName>
    </recommendedName>
</protein>
<sequence>MKTVFFLFFAMLIVGCGFPFSCEEFQREHIKPGKVAGWVVEKKKMVNRDCFGEIIVKAQGRFDTLKYLPTCNGVTQREVWTNVNVGDSIFKAAGENTVVIINNSGKKVLEISCLAIK</sequence>
<proteinExistence type="predicted"/>
<evidence type="ECO:0000313" key="2">
    <source>
        <dbReference type="Proteomes" id="UP000552864"/>
    </source>
</evidence>
<dbReference type="AlphaFoldDB" id="A0A847SJ17"/>
<dbReference type="Proteomes" id="UP000552864">
    <property type="component" value="Unassembled WGS sequence"/>
</dbReference>